<dbReference type="EMBL" id="CAJVPD010000083">
    <property type="protein sequence ID" value="CAG8303027.1"/>
    <property type="molecule type" value="Genomic_DNA"/>
</dbReference>
<proteinExistence type="predicted"/>
<evidence type="ECO:0000313" key="1">
    <source>
        <dbReference type="EMBL" id="CAG8303027.1"/>
    </source>
</evidence>
<dbReference type="OrthoDB" id="192733at2759"/>
<dbReference type="Proteomes" id="UP001152592">
    <property type="component" value="Unassembled WGS sequence"/>
</dbReference>
<organism evidence="1 2">
    <name type="scientific">Penicillium salamii</name>
    <dbReference type="NCBI Taxonomy" id="1612424"/>
    <lineage>
        <taxon>Eukaryota</taxon>
        <taxon>Fungi</taxon>
        <taxon>Dikarya</taxon>
        <taxon>Ascomycota</taxon>
        <taxon>Pezizomycotina</taxon>
        <taxon>Eurotiomycetes</taxon>
        <taxon>Eurotiomycetidae</taxon>
        <taxon>Eurotiales</taxon>
        <taxon>Aspergillaceae</taxon>
        <taxon>Penicillium</taxon>
    </lineage>
</organism>
<accession>A0A9W4N9S0</accession>
<reference evidence="1" key="1">
    <citation type="submission" date="2021-07" db="EMBL/GenBank/DDBJ databases">
        <authorList>
            <person name="Branca A.L. A."/>
        </authorList>
    </citation>
    <scope>NUCLEOTIDE SEQUENCE</scope>
</reference>
<dbReference type="InterPro" id="IPR036291">
    <property type="entry name" value="NAD(P)-bd_dom_sf"/>
</dbReference>
<comment type="caution">
    <text evidence="1">The sequence shown here is derived from an EMBL/GenBank/DDBJ whole genome shotgun (WGS) entry which is preliminary data.</text>
</comment>
<dbReference type="SUPFAM" id="SSF51735">
    <property type="entry name" value="NAD(P)-binding Rossmann-fold domains"/>
    <property type="match status" value="1"/>
</dbReference>
<evidence type="ECO:0000313" key="2">
    <source>
        <dbReference type="Proteomes" id="UP001152592"/>
    </source>
</evidence>
<name>A0A9W4N9S0_9EURO</name>
<protein>
    <submittedName>
        <fullName evidence="1">Uncharacterized protein</fullName>
    </submittedName>
</protein>
<sequence length="81" mass="8641">MSLEFHLSDHVAYLLAESAHPVVPTQSLLTKKELPSQQGRVFIVTGSNSGVGFELCKILYGSGATIYMASRSKASSESLAP</sequence>
<dbReference type="AlphaFoldDB" id="A0A9W4N9S0"/>
<dbReference type="Gene3D" id="3.40.50.720">
    <property type="entry name" value="NAD(P)-binding Rossmann-like Domain"/>
    <property type="match status" value="1"/>
</dbReference>
<gene>
    <name evidence="1" type="ORF">PSALAMII_LOCUS1892</name>
</gene>